<dbReference type="PANTHER" id="PTHR47016">
    <property type="entry name" value="ATP-DEPENDENT CLP PROTEASE ATP-BINDING SUBUNIT CLPT1, CHLOROPLASTIC"/>
    <property type="match status" value="1"/>
</dbReference>
<dbReference type="SUPFAM" id="SSF81923">
    <property type="entry name" value="Double Clp-N motif"/>
    <property type="match status" value="1"/>
</dbReference>
<sequence length="333" mass="37234">MFEWFTKKAIKVAMLAQEEARRLGHNFVGTEHILLGLIAENTGVAAWALQSMGVNLQETRVGVERIIGRGSGFVAPEIPYTPRAKRVLELSLEESRQLGHNYVDTEHLLLGLAREGEGVAVRVLENQGVDLPKLRTQVLRRSGVIQDTDTDSPAGLQARAAEADFRRLARQIVEELGTPDSRFQEPLAAAVAARFCAALYQWVEPRRLGEVLCSPSLRLVLNDDDYLILTPHVAFISRRQLQQLPSQELLPKLAAVVLSGLQPSAKRMRLEILMEYGVQVGLLLDPQSRTVTVYREAAEPRVLQDQDLLTVEDLFPGWEVHVFRFWPPVAAPE</sequence>
<dbReference type="SUPFAM" id="SSF52980">
    <property type="entry name" value="Restriction endonuclease-like"/>
    <property type="match status" value="1"/>
</dbReference>
<keyword evidence="3" id="KW-0378">Hydrolase</keyword>
<dbReference type="Gene3D" id="3.90.1570.10">
    <property type="entry name" value="tt1808, chain A"/>
    <property type="match status" value="1"/>
</dbReference>
<dbReference type="InterPro" id="IPR036628">
    <property type="entry name" value="Clp_N_dom_sf"/>
</dbReference>
<keyword evidence="3" id="KW-0255">Endonuclease</keyword>
<evidence type="ECO:0000313" key="4">
    <source>
        <dbReference type="Proteomes" id="UP001054846"/>
    </source>
</evidence>
<protein>
    <submittedName>
        <fullName evidence="3">Uma2 family endonuclease</fullName>
    </submittedName>
</protein>
<dbReference type="PANTHER" id="PTHR47016:SF5">
    <property type="entry name" value="CLP DOMAIN SUPERFAMILY PROTEIN"/>
    <property type="match status" value="1"/>
</dbReference>
<feature type="domain" description="Putative restriction endonuclease" evidence="2">
    <location>
        <begin position="186"/>
        <end position="321"/>
    </location>
</feature>
<dbReference type="Proteomes" id="UP001054846">
    <property type="component" value="Chromosome"/>
</dbReference>
<dbReference type="InterPro" id="IPR012296">
    <property type="entry name" value="Nuclease_put_TT1808"/>
</dbReference>
<dbReference type="InterPro" id="IPR008538">
    <property type="entry name" value="Uma2"/>
</dbReference>
<dbReference type="GO" id="GO:0004519">
    <property type="term" value="F:endonuclease activity"/>
    <property type="evidence" value="ECO:0007669"/>
    <property type="project" value="UniProtKB-KW"/>
</dbReference>
<evidence type="ECO:0000259" key="2">
    <source>
        <dbReference type="Pfam" id="PF05685"/>
    </source>
</evidence>
<organism evidence="3 4">
    <name type="scientific">Gloeobacter morelensis MG652769</name>
    <dbReference type="NCBI Taxonomy" id="2781736"/>
    <lineage>
        <taxon>Bacteria</taxon>
        <taxon>Bacillati</taxon>
        <taxon>Cyanobacteriota</taxon>
        <taxon>Cyanophyceae</taxon>
        <taxon>Gloeobacterales</taxon>
        <taxon>Gloeobacteraceae</taxon>
        <taxon>Gloeobacter</taxon>
        <taxon>Gloeobacter morelensis</taxon>
    </lineage>
</organism>
<keyword evidence="4" id="KW-1185">Reference proteome</keyword>
<dbReference type="Pfam" id="PF05685">
    <property type="entry name" value="Uma2"/>
    <property type="match status" value="1"/>
</dbReference>
<dbReference type="InterPro" id="IPR011335">
    <property type="entry name" value="Restrct_endonuc-II-like"/>
</dbReference>
<dbReference type="EMBL" id="CP063845">
    <property type="protein sequence ID" value="UFP96787.1"/>
    <property type="molecule type" value="Genomic_DNA"/>
</dbReference>
<keyword evidence="3" id="KW-0540">Nuclease</keyword>
<gene>
    <name evidence="3" type="ORF">ISF26_11500</name>
</gene>
<evidence type="ECO:0000259" key="1">
    <source>
        <dbReference type="Pfam" id="PF02861"/>
    </source>
</evidence>
<dbReference type="InterPro" id="IPR004176">
    <property type="entry name" value="Clp_R_N"/>
</dbReference>
<dbReference type="InterPro" id="IPR044217">
    <property type="entry name" value="CLPT1/2"/>
</dbReference>
<dbReference type="Gene3D" id="1.10.1780.10">
    <property type="entry name" value="Clp, N-terminal domain"/>
    <property type="match status" value="1"/>
</dbReference>
<reference evidence="3 4" key="1">
    <citation type="journal article" date="2021" name="Genome Biol. Evol.">
        <title>Complete Genome Sequencing of a Novel Gloeobacter Species from a Waterfall Cave in Mexico.</title>
        <authorList>
            <person name="Saw J.H."/>
            <person name="Cardona T."/>
            <person name="Montejano G."/>
        </authorList>
    </citation>
    <scope>NUCLEOTIDE SEQUENCE [LARGE SCALE GENOMIC DNA]</scope>
    <source>
        <strain evidence="3">MG652769</strain>
    </source>
</reference>
<accession>A0ABY3PTF3</accession>
<dbReference type="CDD" id="cd06260">
    <property type="entry name" value="DUF820-like"/>
    <property type="match status" value="1"/>
</dbReference>
<feature type="domain" description="Clp R" evidence="1">
    <location>
        <begin position="5"/>
        <end position="127"/>
    </location>
</feature>
<name>A0ABY3PTF3_9CYAN</name>
<proteinExistence type="predicted"/>
<dbReference type="Pfam" id="PF02861">
    <property type="entry name" value="Clp_N"/>
    <property type="match status" value="1"/>
</dbReference>
<evidence type="ECO:0000313" key="3">
    <source>
        <dbReference type="EMBL" id="UFP96787.1"/>
    </source>
</evidence>